<dbReference type="Proteomes" id="UP000887569">
    <property type="component" value="Unplaced"/>
</dbReference>
<evidence type="ECO:0000313" key="4">
    <source>
        <dbReference type="WBParaSite" id="PgR010_g146_t07"/>
    </source>
</evidence>
<protein>
    <submittedName>
        <fullName evidence="2 3">F-box domain-containing protein</fullName>
    </submittedName>
</protein>
<dbReference type="WBParaSite" id="PgR010_g146_t05">
    <property type="protein sequence ID" value="PgR010_g146_t05"/>
    <property type="gene ID" value="PgR010_g146"/>
</dbReference>
<proteinExistence type="predicted"/>
<keyword evidence="1" id="KW-1185">Reference proteome</keyword>
<evidence type="ECO:0000313" key="1">
    <source>
        <dbReference type="Proteomes" id="UP000887569"/>
    </source>
</evidence>
<sequence>MESPAFPLTFIYELGRSLSAFERARLRNVCSEWNRVFATSAPSMDFKAALFEAHRVTFNEATSNHSFQYYRFCFDKSAASWRGALRISPPEALAFFIRGVRSISNVFIQTDHIQFKLNPTNLMSFVQQRLWNAETLDIWMGNSLDAKTLAEFIAPFIGALQKLNVLYMGKFVAPTNTGKRSDYKQLAATINGATRLQRLRLPAHYVSDNAELPVAQSDLYLITINVLYIPSDRTVVDVCFPNGLLDILPHNITKLEIDVGSRAFLIRQEHEERELVNEINSRLQTLFHSHLEQVPRRIDLHLCSGLPTTHRRNFRDAVLGTTVNVIIRSFDS</sequence>
<organism evidence="1 4">
    <name type="scientific">Parascaris univalens</name>
    <name type="common">Nematode worm</name>
    <dbReference type="NCBI Taxonomy" id="6257"/>
    <lineage>
        <taxon>Eukaryota</taxon>
        <taxon>Metazoa</taxon>
        <taxon>Ecdysozoa</taxon>
        <taxon>Nematoda</taxon>
        <taxon>Chromadorea</taxon>
        <taxon>Rhabditida</taxon>
        <taxon>Spirurina</taxon>
        <taxon>Ascaridomorpha</taxon>
        <taxon>Ascaridoidea</taxon>
        <taxon>Ascarididae</taxon>
        <taxon>Parascaris</taxon>
    </lineage>
</organism>
<accession>A0A915ALP3</accession>
<dbReference type="WBParaSite" id="PgR010_g146_t07">
    <property type="protein sequence ID" value="PgR010_g146_t07"/>
    <property type="gene ID" value="PgR010_g146"/>
</dbReference>
<dbReference type="WBParaSite" id="PgR010_g146_t06">
    <property type="protein sequence ID" value="PgR010_g146_t06"/>
    <property type="gene ID" value="PgR010_g146"/>
</dbReference>
<name>A0A915ALP3_PARUN</name>
<evidence type="ECO:0000313" key="3">
    <source>
        <dbReference type="WBParaSite" id="PgR010_g146_t06"/>
    </source>
</evidence>
<reference evidence="2 3" key="1">
    <citation type="submission" date="2022-11" db="UniProtKB">
        <authorList>
            <consortium name="WormBaseParasite"/>
        </authorList>
    </citation>
    <scope>IDENTIFICATION</scope>
</reference>
<dbReference type="AlphaFoldDB" id="A0A915ALP3"/>
<evidence type="ECO:0000313" key="2">
    <source>
        <dbReference type="WBParaSite" id="PgR010_g146_t05"/>
    </source>
</evidence>